<evidence type="ECO:0000256" key="1">
    <source>
        <dbReference type="SAM" id="MobiDB-lite"/>
    </source>
</evidence>
<protein>
    <submittedName>
        <fullName evidence="2">Uncharacterized protein</fullName>
    </submittedName>
</protein>
<dbReference type="KEGG" id="adv:DJ533_00215"/>
<evidence type="ECO:0000313" key="2">
    <source>
        <dbReference type="EMBL" id="AWL27143.1"/>
    </source>
</evidence>
<dbReference type="STRING" id="1871111.GCA_001704615_00908"/>
<dbReference type="OrthoDB" id="6682394at2"/>
<keyword evidence="3" id="KW-1185">Reference proteome</keyword>
<feature type="region of interest" description="Disordered" evidence="1">
    <location>
        <begin position="233"/>
        <end position="254"/>
    </location>
</feature>
<proteinExistence type="predicted"/>
<evidence type="ECO:0000313" key="3">
    <source>
        <dbReference type="Proteomes" id="UP000245977"/>
    </source>
</evidence>
<organism evidence="2 3">
    <name type="scientific">Acinetobacter defluvii</name>
    <dbReference type="NCBI Taxonomy" id="1871111"/>
    <lineage>
        <taxon>Bacteria</taxon>
        <taxon>Pseudomonadati</taxon>
        <taxon>Pseudomonadota</taxon>
        <taxon>Gammaproteobacteria</taxon>
        <taxon>Moraxellales</taxon>
        <taxon>Moraxellaceae</taxon>
        <taxon>Acinetobacter</taxon>
    </lineage>
</organism>
<dbReference type="Proteomes" id="UP000245977">
    <property type="component" value="Plasmid p1_010030"/>
</dbReference>
<gene>
    <name evidence="2" type="ORF">DJ533_00215</name>
</gene>
<keyword evidence="2" id="KW-0614">Plasmid</keyword>
<accession>A0A2S2F859</accession>
<name>A0A2S2F859_9GAMM</name>
<reference evidence="2" key="1">
    <citation type="submission" date="2019-08" db="EMBL/GenBank/DDBJ databases">
        <title>The complete genome of Acinetobacter defluvii strain WCHAD010030.</title>
        <authorList>
            <person name="Hu Y."/>
            <person name="Qin J."/>
            <person name="Feng Y."/>
            <person name="Zong Z."/>
        </authorList>
    </citation>
    <scope>NUCLEOTIDE SEQUENCE</scope>
    <source>
        <strain evidence="2">WCHA30</strain>
        <plasmid evidence="2">p1_010030</plasmid>
    </source>
</reference>
<dbReference type="EMBL" id="CP029389">
    <property type="protein sequence ID" value="AWL27143.1"/>
    <property type="molecule type" value="Genomic_DNA"/>
</dbReference>
<sequence length="254" mass="27091">MIMIFNSLAPQLLDSAAGDAANKIADGDGLDLAQLNHHVNALRLGALIVVLSLSDAITSNDLDENELPSSRFDALMAGFSGEEDGEDELVIDEPTYSIIAANVEDAFASFGVSVDLIKAAFGDDAAEADQAIETIAEIVESSVPTDEDELNEFVQEFVFGANNTDIDDDGSLYDAATLGKTTVKSGKFGKVIYKAVKAVRNGKIVIKNTRVGGKVRLSPKQKQALIKARTKAHNSSAMKKRLRSVTKGKRAGLY</sequence>
<geneLocation type="plasmid" evidence="2 3">
    <name>p1_010030</name>
</geneLocation>
<dbReference type="AlphaFoldDB" id="A0A2S2F859"/>